<gene>
    <name evidence="1" type="ORF">Amon02_000482000</name>
</gene>
<name>A0ACB5T495_AMBMO</name>
<organism evidence="1 2">
    <name type="scientific">Ambrosiozyma monospora</name>
    <name type="common">Yeast</name>
    <name type="synonym">Endomycopsis monosporus</name>
    <dbReference type="NCBI Taxonomy" id="43982"/>
    <lineage>
        <taxon>Eukaryota</taxon>
        <taxon>Fungi</taxon>
        <taxon>Dikarya</taxon>
        <taxon>Ascomycota</taxon>
        <taxon>Saccharomycotina</taxon>
        <taxon>Pichiomycetes</taxon>
        <taxon>Pichiales</taxon>
        <taxon>Pichiaceae</taxon>
        <taxon>Ambrosiozyma</taxon>
    </lineage>
</organism>
<dbReference type="EMBL" id="BSXS01003406">
    <property type="protein sequence ID" value="GME81230.1"/>
    <property type="molecule type" value="Genomic_DNA"/>
</dbReference>
<comment type="caution">
    <text evidence="1">The sequence shown here is derived from an EMBL/GenBank/DDBJ whole genome shotgun (WGS) entry which is preliminary data.</text>
</comment>
<proteinExistence type="predicted"/>
<reference evidence="1" key="1">
    <citation type="submission" date="2023-04" db="EMBL/GenBank/DDBJ databases">
        <title>Ambrosiozyma monospora NBRC 10751.</title>
        <authorList>
            <person name="Ichikawa N."/>
            <person name="Sato H."/>
            <person name="Tonouchi N."/>
        </authorList>
    </citation>
    <scope>NUCLEOTIDE SEQUENCE</scope>
    <source>
        <strain evidence="1">NBRC 10751</strain>
    </source>
</reference>
<sequence length="299" mass="33985">MAIDQLDDRVILTSESNPKTQLTILNYGATVISWKINSEEQLWLSTAAKLDGSKPVRGGIPLVFPVFGKSQAEGFKDLPQHGFARNSIWEFLGQTKANPPTVQFALSPELANPDVYSKWDKGDNDFTLLLTVELDDQELKTTIEVENTDKKAWKFNWLFHTYLRVDDIEDSLVNNLPGETCYDQIVKETYVDKHPAVDFDKETDRIYKQVPEKKILQVIDKGNVLHNVQRVNLPDVVVWNPWIEKSGGMGDFEPKNGYLNMVCIEPGHVHDFVELKPGESWKASQIISTKNKDIQLLSI</sequence>
<keyword evidence="2" id="KW-1185">Reference proteome</keyword>
<accession>A0ACB5T495</accession>
<protein>
    <submittedName>
        <fullName evidence="1">Unnamed protein product</fullName>
    </submittedName>
</protein>
<evidence type="ECO:0000313" key="1">
    <source>
        <dbReference type="EMBL" id="GME81230.1"/>
    </source>
</evidence>
<dbReference type="Proteomes" id="UP001165064">
    <property type="component" value="Unassembled WGS sequence"/>
</dbReference>
<evidence type="ECO:0000313" key="2">
    <source>
        <dbReference type="Proteomes" id="UP001165064"/>
    </source>
</evidence>